<dbReference type="PANTHER" id="PTHR43736">
    <property type="entry name" value="ADP-RIBOSE PYROPHOSPHATASE"/>
    <property type="match status" value="1"/>
</dbReference>
<dbReference type="CDD" id="cd18873">
    <property type="entry name" value="NUDIX_NadM_like"/>
    <property type="match status" value="1"/>
</dbReference>
<evidence type="ECO:0000313" key="3">
    <source>
        <dbReference type="Proteomes" id="UP001318300"/>
    </source>
</evidence>
<dbReference type="EMBL" id="JAAOYO010000003">
    <property type="protein sequence ID" value="NII41236.1"/>
    <property type="molecule type" value="Genomic_DNA"/>
</dbReference>
<feature type="compositionally biased region" description="Low complexity" evidence="1">
    <location>
        <begin position="228"/>
        <end position="239"/>
    </location>
</feature>
<dbReference type="PANTHER" id="PTHR43736:SF4">
    <property type="entry name" value="SLR1690 PROTEIN"/>
    <property type="match status" value="1"/>
</dbReference>
<accession>A0ABX0T6X9</accession>
<reference evidence="2 3" key="1">
    <citation type="submission" date="2020-03" db="EMBL/GenBank/DDBJ databases">
        <title>Above-ground endophytic microbial communities from plants in different locations in the United States.</title>
        <authorList>
            <person name="Frank C."/>
        </authorList>
    </citation>
    <scope>NUCLEOTIDE SEQUENCE [LARGE SCALE GENOMIC DNA]</scope>
    <source>
        <strain evidence="2 3">WW7</strain>
    </source>
</reference>
<keyword evidence="3" id="KW-1185">Reference proteome</keyword>
<proteinExistence type="predicted"/>
<dbReference type="Proteomes" id="UP001318300">
    <property type="component" value="Unassembled WGS sequence"/>
</dbReference>
<dbReference type="Gene3D" id="3.90.79.10">
    <property type="entry name" value="Nucleoside Triphosphate Pyrophosphohydrolase"/>
    <property type="match status" value="1"/>
</dbReference>
<feature type="region of interest" description="Disordered" evidence="1">
    <location>
        <begin position="211"/>
        <end position="239"/>
    </location>
</feature>
<gene>
    <name evidence="2" type="ORF">E9228_001883</name>
</gene>
<name>A0ABX0T6X9_9MICO</name>
<evidence type="ECO:0000256" key="1">
    <source>
        <dbReference type="SAM" id="MobiDB-lite"/>
    </source>
</evidence>
<organism evidence="2 3">
    <name type="scientific">Curtobacterium salicis</name>
    <dbReference type="NCBI Taxonomy" id="1779862"/>
    <lineage>
        <taxon>Bacteria</taxon>
        <taxon>Bacillati</taxon>
        <taxon>Actinomycetota</taxon>
        <taxon>Actinomycetes</taxon>
        <taxon>Micrococcales</taxon>
        <taxon>Microbacteriaceae</taxon>
        <taxon>Curtobacterium</taxon>
    </lineage>
</organism>
<dbReference type="InterPro" id="IPR015797">
    <property type="entry name" value="NUDIX_hydrolase-like_dom_sf"/>
</dbReference>
<dbReference type="RefSeq" id="WP_166780326.1">
    <property type="nucleotide sequence ID" value="NZ_JAAOYO010000003.1"/>
</dbReference>
<evidence type="ECO:0000313" key="2">
    <source>
        <dbReference type="EMBL" id="NII41236.1"/>
    </source>
</evidence>
<dbReference type="SUPFAM" id="SSF55811">
    <property type="entry name" value="Nudix"/>
    <property type="match status" value="1"/>
</dbReference>
<sequence length="239" mass="24847">MSGAAPAAVRDQPLIAVDVVLVAFDGAFDDAGEGTGPDGLRVATARRRYEPFVGREALPGVLLDGPELLADGARRALRTKTGVDAAAVRHLAQIGAFDGPERDPRSAAISIAFLAVTAGATRVGDAVRWHDAADLPLGLPFDHDRIIQAALDHARTRLWSDAPLTRALLGERFTTPDAARLVVALTGVTPDAGNLNRALRTNPALTRLDPATAPAARAGAGRAGAGRAGRPPAAWTWTD</sequence>
<comment type="caution">
    <text evidence="2">The sequence shown here is derived from an EMBL/GenBank/DDBJ whole genome shotgun (WGS) entry which is preliminary data.</text>
</comment>
<protein>
    <submittedName>
        <fullName evidence="2">ADP-ribose pyrophosphatase YjhB (NUDIX family)</fullName>
    </submittedName>
</protein>
<feature type="compositionally biased region" description="Low complexity" evidence="1">
    <location>
        <begin position="211"/>
        <end position="220"/>
    </location>
</feature>